<sequence length="192" mass="21468">MPLLHLLAGPNGSGKTTFYEQVLAPATGLPFINADVIARERWPKAKKDWSYEAAKIAAQRRDEMILAGRSFIAETVFSHPSKLDLIRTAKRSGFLVVAHIILVPLPLSIRRVEARVRHGGHDVPVEKQNERFTRLWPLVAEALQLANEGFAYDNSSAKEPFRLAAKFENGKLIGKAAWPDWSDLGKLFDREG</sequence>
<dbReference type="InParanoid" id="A0A3N0V0X7"/>
<dbReference type="RefSeq" id="WP_123212805.1">
    <property type="nucleotide sequence ID" value="NZ_RJVO01000009.1"/>
</dbReference>
<evidence type="ECO:0000313" key="2">
    <source>
        <dbReference type="Proteomes" id="UP000282106"/>
    </source>
</evidence>
<comment type="caution">
    <text evidence="1">The sequence shown here is derived from an EMBL/GenBank/DDBJ whole genome shotgun (WGS) entry which is preliminary data.</text>
</comment>
<dbReference type="PANTHER" id="PTHR39206">
    <property type="entry name" value="SLL8004 PROTEIN"/>
    <property type="match status" value="1"/>
</dbReference>
<accession>A0A3N0V0X7</accession>
<dbReference type="Proteomes" id="UP000282106">
    <property type="component" value="Unassembled WGS sequence"/>
</dbReference>
<dbReference type="Pfam" id="PF13671">
    <property type="entry name" value="AAA_33"/>
    <property type="match status" value="1"/>
</dbReference>
<dbReference type="AlphaFoldDB" id="A0A3N0V0X7"/>
<dbReference type="Gene3D" id="3.40.50.300">
    <property type="entry name" value="P-loop containing nucleotide triphosphate hydrolases"/>
    <property type="match status" value="1"/>
</dbReference>
<dbReference type="InterPro" id="IPR027417">
    <property type="entry name" value="P-loop_NTPase"/>
</dbReference>
<proteinExistence type="predicted"/>
<reference evidence="1 2" key="1">
    <citation type="submission" date="2018-10" db="EMBL/GenBank/DDBJ databases">
        <authorList>
            <person name="Chen W.-M."/>
        </authorList>
    </citation>
    <scope>NUCLEOTIDE SEQUENCE [LARGE SCALE GENOMIC DNA]</scope>
    <source>
        <strain evidence="1 2">THS-13</strain>
    </source>
</reference>
<keyword evidence="2" id="KW-1185">Reference proteome</keyword>
<name>A0A3N0V0X7_9GAMM</name>
<protein>
    <submittedName>
        <fullName evidence="1">ATPase</fullName>
    </submittedName>
</protein>
<evidence type="ECO:0000313" key="1">
    <source>
        <dbReference type="EMBL" id="ROH86410.1"/>
    </source>
</evidence>
<organism evidence="1 2">
    <name type="scientific">Stagnimonas aquatica</name>
    <dbReference type="NCBI Taxonomy" id="2689987"/>
    <lineage>
        <taxon>Bacteria</taxon>
        <taxon>Pseudomonadati</taxon>
        <taxon>Pseudomonadota</taxon>
        <taxon>Gammaproteobacteria</taxon>
        <taxon>Nevskiales</taxon>
        <taxon>Nevskiaceae</taxon>
        <taxon>Stagnimonas</taxon>
    </lineage>
</organism>
<dbReference type="SUPFAM" id="SSF52540">
    <property type="entry name" value="P-loop containing nucleoside triphosphate hydrolases"/>
    <property type="match status" value="1"/>
</dbReference>
<dbReference type="EMBL" id="RJVO01000009">
    <property type="protein sequence ID" value="ROH86410.1"/>
    <property type="molecule type" value="Genomic_DNA"/>
</dbReference>
<gene>
    <name evidence="1" type="ORF">ED208_15335</name>
</gene>
<dbReference type="PANTHER" id="PTHR39206:SF1">
    <property type="entry name" value="SLL8004 PROTEIN"/>
    <property type="match status" value="1"/>
</dbReference>